<proteinExistence type="predicted"/>
<evidence type="ECO:0000313" key="2">
    <source>
        <dbReference type="Proteomes" id="UP000028504"/>
    </source>
</evidence>
<protein>
    <submittedName>
        <fullName evidence="1">Uncharacterized protein</fullName>
    </submittedName>
</protein>
<keyword evidence="2" id="KW-1185">Reference proteome</keyword>
<name>A0ABN4DG74_9CORY</name>
<dbReference type="EMBL" id="CP008944">
    <property type="protein sequence ID" value="AIG64447.1"/>
    <property type="molecule type" value="Genomic_DNA"/>
</dbReference>
<accession>A0ABN4DG74</accession>
<organism evidence="1 2">
    <name type="scientific">Corynebacterium atypicum</name>
    <dbReference type="NCBI Taxonomy" id="191610"/>
    <lineage>
        <taxon>Bacteria</taxon>
        <taxon>Bacillati</taxon>
        <taxon>Actinomycetota</taxon>
        <taxon>Actinomycetes</taxon>
        <taxon>Mycobacteriales</taxon>
        <taxon>Corynebacteriaceae</taxon>
        <taxon>Corynebacterium</taxon>
    </lineage>
</organism>
<evidence type="ECO:0000313" key="1">
    <source>
        <dbReference type="EMBL" id="AIG64447.1"/>
    </source>
</evidence>
<gene>
    <name evidence="1" type="ORF">CATYP_07450</name>
</gene>
<reference evidence="1 2" key="1">
    <citation type="submission" date="2014-07" db="EMBL/GenBank/DDBJ databases">
        <title>Complete genome sequence of Corynebacterium atypicum DSM 44849: identifiction of the mycolic acid biosynthesis genes.</title>
        <authorList>
            <person name="Tippelt A."/>
            <person name="Mollmann S."/>
            <person name="Albersmeier A."/>
            <person name="Jaenicke S."/>
            <person name="Ruckert C."/>
            <person name="Tauch A."/>
        </authorList>
    </citation>
    <scope>NUCLEOTIDE SEQUENCE [LARGE SCALE GENOMIC DNA]</scope>
    <source>
        <strain evidence="1 2">R2070</strain>
    </source>
</reference>
<dbReference type="Proteomes" id="UP000028504">
    <property type="component" value="Chromosome"/>
</dbReference>
<sequence length="63" mass="7437">MAFRTFSGTHINDKGAGKRDVERFVWWLWGGLAQEMTEWSRFDNERITATKRFADWTRIVAVS</sequence>